<organism evidence="2 3">
    <name type="scientific">Cyphomyrmex costatus</name>
    <dbReference type="NCBI Taxonomy" id="456900"/>
    <lineage>
        <taxon>Eukaryota</taxon>
        <taxon>Metazoa</taxon>
        <taxon>Ecdysozoa</taxon>
        <taxon>Arthropoda</taxon>
        <taxon>Hexapoda</taxon>
        <taxon>Insecta</taxon>
        <taxon>Pterygota</taxon>
        <taxon>Neoptera</taxon>
        <taxon>Endopterygota</taxon>
        <taxon>Hymenoptera</taxon>
        <taxon>Apocrita</taxon>
        <taxon>Aculeata</taxon>
        <taxon>Formicoidea</taxon>
        <taxon>Formicidae</taxon>
        <taxon>Myrmicinae</taxon>
        <taxon>Cyphomyrmex</taxon>
    </lineage>
</organism>
<dbReference type="PROSITE" id="PS50181">
    <property type="entry name" value="FBOX"/>
    <property type="match status" value="1"/>
</dbReference>
<dbReference type="EMBL" id="KQ977104">
    <property type="protein sequence ID" value="KYN05809.1"/>
    <property type="molecule type" value="Genomic_DNA"/>
</dbReference>
<reference evidence="2 3" key="1">
    <citation type="submission" date="2016-03" db="EMBL/GenBank/DDBJ databases">
        <title>Cyphomyrmex costatus WGS genome.</title>
        <authorList>
            <person name="Nygaard S."/>
            <person name="Hu H."/>
            <person name="Boomsma J."/>
            <person name="Zhang G."/>
        </authorList>
    </citation>
    <scope>NUCLEOTIDE SEQUENCE [LARGE SCALE GENOMIC DNA]</scope>
    <source>
        <strain evidence="2">MS0001</strain>
        <tissue evidence="2">Whole body</tissue>
    </source>
</reference>
<dbReference type="Proteomes" id="UP000078542">
    <property type="component" value="Unassembled WGS sequence"/>
</dbReference>
<dbReference type="SMART" id="SM00256">
    <property type="entry name" value="FBOX"/>
    <property type="match status" value="1"/>
</dbReference>
<name>A0A151ILQ8_9HYME</name>
<dbReference type="PANTHER" id="PTHR14381:SF1">
    <property type="entry name" value="F-BOX_WD REPEAT-CONTAINING PROTEIN 4"/>
    <property type="match status" value="1"/>
</dbReference>
<sequence>MTDASCRLDLLPSEVLLLIFDYCNEYDLTRLSEVCKRFYEIIHSDIAWTKKSKTFLVTNQISERFRKRCNTLLHPRAAWSVSYNWHYGIYSKENVFSRNDKNLMPWLRMTNNVLWWSGTGYGLYGFKRHERTPFEYSSTNKFTFSFYYNVSLYSGADISKFIVWNNFIICGYTDGAIIYFMTNLKKRKSATMLWPKSFLSCVNAIDATPKNVIVGSERGEVKVKFEVTTKTKVTDRYTKEICNINLVDKVQSLSVDPTGVRFAVGSSGITDVPLHVINVERYTMVDKIQHDWKYGAGILDMVWDDPNTLLTCGYDTYIRKWDMRTGRCVCSWVDPYDATLYCIASDYRYTMITGTQYNCLAVLWDQRKSDFVQLYYVNSKESSRRSPIYSVQFDNTQLYCATDRHMIELDFSVHSYRKRDYKSLFIPCTR</sequence>
<dbReference type="PANTHER" id="PTHR14381">
    <property type="entry name" value="DACTYLIN"/>
    <property type="match status" value="1"/>
</dbReference>
<dbReference type="InterPro" id="IPR052301">
    <property type="entry name" value="SCF_F-box/WD-repeat"/>
</dbReference>
<dbReference type="GO" id="GO:0019005">
    <property type="term" value="C:SCF ubiquitin ligase complex"/>
    <property type="evidence" value="ECO:0007669"/>
    <property type="project" value="TreeGrafter"/>
</dbReference>
<accession>A0A151ILQ8</accession>
<dbReference type="Gene3D" id="2.130.10.10">
    <property type="entry name" value="YVTN repeat-like/Quinoprotein amine dehydrogenase"/>
    <property type="match status" value="1"/>
</dbReference>
<dbReference type="InterPro" id="IPR001810">
    <property type="entry name" value="F-box_dom"/>
</dbReference>
<dbReference type="Pfam" id="PF12937">
    <property type="entry name" value="F-box-like"/>
    <property type="match status" value="1"/>
</dbReference>
<protein>
    <submittedName>
        <fullName evidence="2">F-box/WD repeat-containing protein 4</fullName>
    </submittedName>
</protein>
<dbReference type="Gene3D" id="1.20.1280.50">
    <property type="match status" value="1"/>
</dbReference>
<dbReference type="InterPro" id="IPR015943">
    <property type="entry name" value="WD40/YVTN_repeat-like_dom_sf"/>
</dbReference>
<evidence type="ECO:0000313" key="3">
    <source>
        <dbReference type="Proteomes" id="UP000078542"/>
    </source>
</evidence>
<proteinExistence type="predicted"/>
<evidence type="ECO:0000313" key="2">
    <source>
        <dbReference type="EMBL" id="KYN05809.1"/>
    </source>
</evidence>
<feature type="domain" description="F-box" evidence="1">
    <location>
        <begin position="5"/>
        <end position="51"/>
    </location>
</feature>
<dbReference type="STRING" id="456900.A0A151ILQ8"/>
<dbReference type="InterPro" id="IPR036047">
    <property type="entry name" value="F-box-like_dom_sf"/>
</dbReference>
<keyword evidence="3" id="KW-1185">Reference proteome</keyword>
<dbReference type="AlphaFoldDB" id="A0A151ILQ8"/>
<dbReference type="SUPFAM" id="SSF50978">
    <property type="entry name" value="WD40 repeat-like"/>
    <property type="match status" value="1"/>
</dbReference>
<evidence type="ECO:0000259" key="1">
    <source>
        <dbReference type="PROSITE" id="PS50181"/>
    </source>
</evidence>
<dbReference type="SUPFAM" id="SSF81383">
    <property type="entry name" value="F-box domain"/>
    <property type="match status" value="1"/>
</dbReference>
<dbReference type="GO" id="GO:0031146">
    <property type="term" value="P:SCF-dependent proteasomal ubiquitin-dependent protein catabolic process"/>
    <property type="evidence" value="ECO:0007669"/>
    <property type="project" value="TreeGrafter"/>
</dbReference>
<gene>
    <name evidence="2" type="ORF">ALC62_03288</name>
</gene>
<dbReference type="InterPro" id="IPR036322">
    <property type="entry name" value="WD40_repeat_dom_sf"/>
</dbReference>